<evidence type="ECO:0000313" key="2">
    <source>
        <dbReference type="Proteomes" id="UP000285326"/>
    </source>
</evidence>
<sequence length="105" mass="11790">MEAVWRSLKLFELVVEGKLPEPGSGPEENEAFDAMFHAAIGLYLQVVGPNVINHIVDHKNPHEMWMHLKSEYKRSSSFGLVFQLGKIMDAHNNIDDSTSILPSSD</sequence>
<accession>A0A420JCF1</accession>
<dbReference type="AlphaFoldDB" id="A0A420JCF1"/>
<evidence type="ECO:0000313" key="1">
    <source>
        <dbReference type="EMBL" id="RKF90421.1"/>
    </source>
</evidence>
<gene>
    <name evidence="1" type="ORF">GcM1_081001</name>
</gene>
<reference evidence="1 2" key="1">
    <citation type="journal article" date="2018" name="BMC Genomics">
        <title>Comparative genome analyses reveal sequence features reflecting distinct modes of host-adaptation between dicot and monocot powdery mildew.</title>
        <authorList>
            <person name="Wu Y."/>
            <person name="Ma X."/>
            <person name="Pan Z."/>
            <person name="Kale S.D."/>
            <person name="Song Y."/>
            <person name="King H."/>
            <person name="Zhang Q."/>
            <person name="Presley C."/>
            <person name="Deng X."/>
            <person name="Wei C.I."/>
            <person name="Xiao S."/>
        </authorList>
    </citation>
    <scope>NUCLEOTIDE SEQUENCE [LARGE SCALE GENOMIC DNA]</scope>
    <source>
        <strain evidence="1">UMSG1</strain>
    </source>
</reference>
<comment type="caution">
    <text evidence="1">The sequence shown here is derived from an EMBL/GenBank/DDBJ whole genome shotgun (WGS) entry which is preliminary data.</text>
</comment>
<dbReference type="EMBL" id="MCBS01008165">
    <property type="protein sequence ID" value="RKF90421.1"/>
    <property type="molecule type" value="Genomic_DNA"/>
</dbReference>
<protein>
    <submittedName>
        <fullName evidence="1">Uncharacterized protein</fullName>
    </submittedName>
</protein>
<dbReference type="Proteomes" id="UP000285326">
    <property type="component" value="Unassembled WGS sequence"/>
</dbReference>
<organism evidence="1 2">
    <name type="scientific">Golovinomyces cichoracearum</name>
    <dbReference type="NCBI Taxonomy" id="62708"/>
    <lineage>
        <taxon>Eukaryota</taxon>
        <taxon>Fungi</taxon>
        <taxon>Dikarya</taxon>
        <taxon>Ascomycota</taxon>
        <taxon>Pezizomycotina</taxon>
        <taxon>Leotiomycetes</taxon>
        <taxon>Erysiphales</taxon>
        <taxon>Erysiphaceae</taxon>
        <taxon>Golovinomyces</taxon>
    </lineage>
</organism>
<feature type="non-terminal residue" evidence="1">
    <location>
        <position position="105"/>
    </location>
</feature>
<name>A0A420JCF1_9PEZI</name>
<proteinExistence type="predicted"/>